<dbReference type="EMBL" id="JBHSKD010000007">
    <property type="protein sequence ID" value="MFC5176524.1"/>
    <property type="molecule type" value="Genomic_DNA"/>
</dbReference>
<accession>A0ABW0BGS3</accession>
<protein>
    <submittedName>
        <fullName evidence="2">VOC family protein</fullName>
    </submittedName>
</protein>
<proteinExistence type="predicted"/>
<dbReference type="PANTHER" id="PTHR35908">
    <property type="entry name" value="HYPOTHETICAL FUSION PROTEIN"/>
    <property type="match status" value="1"/>
</dbReference>
<dbReference type="RefSeq" id="WP_378588911.1">
    <property type="nucleotide sequence ID" value="NZ_JBHSKD010000007.1"/>
</dbReference>
<evidence type="ECO:0000313" key="3">
    <source>
        <dbReference type="Proteomes" id="UP001596087"/>
    </source>
</evidence>
<evidence type="ECO:0000259" key="1">
    <source>
        <dbReference type="PROSITE" id="PS51819"/>
    </source>
</evidence>
<evidence type="ECO:0000313" key="2">
    <source>
        <dbReference type="EMBL" id="MFC5176524.1"/>
    </source>
</evidence>
<feature type="domain" description="VOC" evidence="1">
    <location>
        <begin position="202"/>
        <end position="329"/>
    </location>
</feature>
<feature type="domain" description="VOC" evidence="1">
    <location>
        <begin position="6"/>
        <end position="134"/>
    </location>
</feature>
<keyword evidence="3" id="KW-1185">Reference proteome</keyword>
<organism evidence="2 3">
    <name type="scientific">Nocardioides taihuensis</name>
    <dbReference type="NCBI Taxonomy" id="1835606"/>
    <lineage>
        <taxon>Bacteria</taxon>
        <taxon>Bacillati</taxon>
        <taxon>Actinomycetota</taxon>
        <taxon>Actinomycetes</taxon>
        <taxon>Propionibacteriales</taxon>
        <taxon>Nocardioidaceae</taxon>
        <taxon>Nocardioides</taxon>
    </lineage>
</organism>
<name>A0ABW0BGS3_9ACTN</name>
<dbReference type="SUPFAM" id="SSF54593">
    <property type="entry name" value="Glyoxalase/Bleomycin resistance protein/Dihydroxybiphenyl dioxygenase"/>
    <property type="match status" value="2"/>
</dbReference>
<reference evidence="3" key="1">
    <citation type="journal article" date="2019" name="Int. J. Syst. Evol. Microbiol.">
        <title>The Global Catalogue of Microorganisms (GCM) 10K type strain sequencing project: providing services to taxonomists for standard genome sequencing and annotation.</title>
        <authorList>
            <consortium name="The Broad Institute Genomics Platform"/>
            <consortium name="The Broad Institute Genome Sequencing Center for Infectious Disease"/>
            <person name="Wu L."/>
            <person name="Ma J."/>
        </authorList>
    </citation>
    <scope>NUCLEOTIDE SEQUENCE [LARGE SCALE GENOMIC DNA]</scope>
    <source>
        <strain evidence="3">DFY41</strain>
    </source>
</reference>
<dbReference type="InterPro" id="IPR037523">
    <property type="entry name" value="VOC_core"/>
</dbReference>
<dbReference type="Pfam" id="PF18029">
    <property type="entry name" value="Glyoxalase_6"/>
    <property type="match status" value="2"/>
</dbReference>
<dbReference type="Gene3D" id="3.10.180.10">
    <property type="entry name" value="2,3-Dihydroxybiphenyl 1,2-Dioxygenase, domain 1"/>
    <property type="match status" value="2"/>
</dbReference>
<sequence length="333" mass="36207">MRDVGALVEVSIAVEDVAVGRDFWSSVTGLAVADQDVRAGWAQLEPGPVSSTGPVLSLHRATLPTSAAAPNRGHVDITVADVDVAVARVRRLGGGLKVGPAVYPRPMSEADGTPEIDWAVVTDPFGNEFCVIRDLEEVEKAALQASSAWNAPADDSTWDQRTLAGRYDDALWRRIARDARYAQGAPEGDTAGDTDVSTPVGELRCCVINVDDLAVGLQFWSALVGVGPISSDWPFRFAYLGDEHEGQQEWRHQLILQRTHDTARDDADRVHYDIAVDDLDEAVGQVRWMGGIPGATSSEPHLLAMHAHEDARRLVMRDRSGNSFCLVQRDRPV</sequence>
<gene>
    <name evidence="2" type="ORF">ACFPGP_07560</name>
</gene>
<dbReference type="CDD" id="cd06587">
    <property type="entry name" value="VOC"/>
    <property type="match status" value="2"/>
</dbReference>
<dbReference type="PROSITE" id="PS51819">
    <property type="entry name" value="VOC"/>
    <property type="match status" value="2"/>
</dbReference>
<dbReference type="PANTHER" id="PTHR35908:SF1">
    <property type="entry name" value="CONSERVED PROTEIN"/>
    <property type="match status" value="1"/>
</dbReference>
<comment type="caution">
    <text evidence="2">The sequence shown here is derived from an EMBL/GenBank/DDBJ whole genome shotgun (WGS) entry which is preliminary data.</text>
</comment>
<dbReference type="InterPro" id="IPR041581">
    <property type="entry name" value="Glyoxalase_6"/>
</dbReference>
<dbReference type="Proteomes" id="UP001596087">
    <property type="component" value="Unassembled WGS sequence"/>
</dbReference>
<dbReference type="InterPro" id="IPR029068">
    <property type="entry name" value="Glyas_Bleomycin-R_OHBP_Dase"/>
</dbReference>